<name>A0A9P0DYS0_NEZVI</name>
<evidence type="ECO:0000256" key="7">
    <source>
        <dbReference type="SAM" id="Phobius"/>
    </source>
</evidence>
<dbReference type="Proteomes" id="UP001152798">
    <property type="component" value="Chromosome 1"/>
</dbReference>
<evidence type="ECO:0000256" key="2">
    <source>
        <dbReference type="ARBA" id="ARBA00008141"/>
    </source>
</evidence>
<evidence type="ECO:0000256" key="6">
    <source>
        <dbReference type="ARBA" id="ARBA00023136"/>
    </source>
</evidence>
<dbReference type="PANTHER" id="PTHR12316">
    <property type="entry name" value="NINJURIN-RELATED"/>
    <property type="match status" value="1"/>
</dbReference>
<evidence type="ECO:0008006" key="10">
    <source>
        <dbReference type="Google" id="ProtNLM"/>
    </source>
</evidence>
<evidence type="ECO:0000256" key="4">
    <source>
        <dbReference type="ARBA" id="ARBA00022889"/>
    </source>
</evidence>
<evidence type="ECO:0000256" key="5">
    <source>
        <dbReference type="ARBA" id="ARBA00022989"/>
    </source>
</evidence>
<dbReference type="GO" id="GO:0042246">
    <property type="term" value="P:tissue regeneration"/>
    <property type="evidence" value="ECO:0007669"/>
    <property type="project" value="InterPro"/>
</dbReference>
<reference evidence="8" key="1">
    <citation type="submission" date="2022-01" db="EMBL/GenBank/DDBJ databases">
        <authorList>
            <person name="King R."/>
        </authorList>
    </citation>
    <scope>NUCLEOTIDE SEQUENCE</scope>
</reference>
<proteinExistence type="inferred from homology"/>
<keyword evidence="3 7" id="KW-0812">Transmembrane</keyword>
<dbReference type="PANTHER" id="PTHR12316:SF1">
    <property type="entry name" value="NINJURIN-B"/>
    <property type="match status" value="1"/>
</dbReference>
<comment type="similarity">
    <text evidence="2">Belongs to the ninjurin family.</text>
</comment>
<evidence type="ECO:0000313" key="8">
    <source>
        <dbReference type="EMBL" id="CAH1388571.1"/>
    </source>
</evidence>
<evidence type="ECO:0000256" key="3">
    <source>
        <dbReference type="ARBA" id="ARBA00022692"/>
    </source>
</evidence>
<feature type="transmembrane region" description="Helical" evidence="7">
    <location>
        <begin position="113"/>
        <end position="134"/>
    </location>
</feature>
<keyword evidence="4" id="KW-0130">Cell adhesion</keyword>
<dbReference type="AlphaFoldDB" id="A0A9P0DYS0"/>
<keyword evidence="5 7" id="KW-1133">Transmembrane helix</keyword>
<dbReference type="InterPro" id="IPR007007">
    <property type="entry name" value="Ninjurin"/>
</dbReference>
<sequence length="144" mass="15675">MDNSYLAELESMNGDEDLSGSSSKDKGASYGRYAAKKTVAQGMMDLALITANANQLRYVIQYQSASPTYYFVFTLIVISILIQIAVGICLIFKGRFDLKGDEKRIQANAINNYVIVGVFLVTIINVFIAAFSIGPEAIPPSTTT</sequence>
<dbReference type="GO" id="GO:0007155">
    <property type="term" value="P:cell adhesion"/>
    <property type="evidence" value="ECO:0007669"/>
    <property type="project" value="UniProtKB-KW"/>
</dbReference>
<accession>A0A9P0DYS0</accession>
<gene>
    <name evidence="8" type="ORF">NEZAVI_LOCUS166</name>
</gene>
<keyword evidence="9" id="KW-1185">Reference proteome</keyword>
<dbReference type="GO" id="GO:0016020">
    <property type="term" value="C:membrane"/>
    <property type="evidence" value="ECO:0007669"/>
    <property type="project" value="UniProtKB-SubCell"/>
</dbReference>
<evidence type="ECO:0000256" key="1">
    <source>
        <dbReference type="ARBA" id="ARBA00004141"/>
    </source>
</evidence>
<organism evidence="8 9">
    <name type="scientific">Nezara viridula</name>
    <name type="common">Southern green stink bug</name>
    <name type="synonym">Cimex viridulus</name>
    <dbReference type="NCBI Taxonomy" id="85310"/>
    <lineage>
        <taxon>Eukaryota</taxon>
        <taxon>Metazoa</taxon>
        <taxon>Ecdysozoa</taxon>
        <taxon>Arthropoda</taxon>
        <taxon>Hexapoda</taxon>
        <taxon>Insecta</taxon>
        <taxon>Pterygota</taxon>
        <taxon>Neoptera</taxon>
        <taxon>Paraneoptera</taxon>
        <taxon>Hemiptera</taxon>
        <taxon>Heteroptera</taxon>
        <taxon>Panheteroptera</taxon>
        <taxon>Pentatomomorpha</taxon>
        <taxon>Pentatomoidea</taxon>
        <taxon>Pentatomidae</taxon>
        <taxon>Pentatominae</taxon>
        <taxon>Nezara</taxon>
    </lineage>
</organism>
<comment type="subcellular location">
    <subcellularLocation>
        <location evidence="1">Membrane</location>
        <topology evidence="1">Multi-pass membrane protein</topology>
    </subcellularLocation>
</comment>
<dbReference type="EMBL" id="OV725077">
    <property type="protein sequence ID" value="CAH1388571.1"/>
    <property type="molecule type" value="Genomic_DNA"/>
</dbReference>
<evidence type="ECO:0000313" key="9">
    <source>
        <dbReference type="Proteomes" id="UP001152798"/>
    </source>
</evidence>
<dbReference type="Pfam" id="PF04923">
    <property type="entry name" value="Ninjurin"/>
    <property type="match status" value="1"/>
</dbReference>
<protein>
    <recommendedName>
        <fullName evidence="10">Ninjurin-1</fullName>
    </recommendedName>
</protein>
<keyword evidence="6 7" id="KW-0472">Membrane</keyword>
<feature type="transmembrane region" description="Helical" evidence="7">
    <location>
        <begin position="69"/>
        <end position="92"/>
    </location>
</feature>
<dbReference type="OrthoDB" id="6114058at2759"/>